<dbReference type="PANTHER" id="PTHR11439:SF445">
    <property type="entry name" value="GAG-PRE-INTEGRASE DOMAIN-CONTAINING PROTEIN"/>
    <property type="match status" value="1"/>
</dbReference>
<proteinExistence type="predicted"/>
<reference evidence="2" key="1">
    <citation type="submission" date="2025-08" db="UniProtKB">
        <authorList>
            <consortium name="RefSeq"/>
        </authorList>
    </citation>
    <scope>IDENTIFICATION</scope>
    <source>
        <tissue evidence="2">Leaves</tissue>
    </source>
</reference>
<dbReference type="Gramene" id="Jr10_18540_p1">
    <property type="protein sequence ID" value="cds.Jr10_18540_p1"/>
    <property type="gene ID" value="Jr10_18540"/>
</dbReference>
<dbReference type="RefSeq" id="XP_018846159.1">
    <property type="nucleotide sequence ID" value="XM_018990614.1"/>
</dbReference>
<evidence type="ECO:0000313" key="2">
    <source>
        <dbReference type="RefSeq" id="XP_018846159.1"/>
    </source>
</evidence>
<dbReference type="KEGG" id="jre:109009946"/>
<dbReference type="Proteomes" id="UP000235220">
    <property type="component" value="Chromosome 10"/>
</dbReference>
<keyword evidence="1" id="KW-1185">Reference proteome</keyword>
<dbReference type="InterPro" id="IPR043128">
    <property type="entry name" value="Rev_trsase/Diguanyl_cyclase"/>
</dbReference>
<dbReference type="SUPFAM" id="SSF56672">
    <property type="entry name" value="DNA/RNA polymerases"/>
    <property type="match status" value="1"/>
</dbReference>
<dbReference type="PANTHER" id="PTHR11439">
    <property type="entry name" value="GAG-POL-RELATED RETROTRANSPOSON"/>
    <property type="match status" value="1"/>
</dbReference>
<sequence>MDAYFEYNQIRMNPKDEEKTLFTTDRGMYSYTTMPFGLKIAETTYQRLVNPERSWSFKVFLGLEVTKFVKGISLSQREYAFEIVSDSGLLAGKLATCPMEQNLRLPKSDSVDPLLDDPASYRRLISHLLYLTLTRLDLSYSVNTLSQFLDQPRQSHYDAAIKVVRYVKATTGQGLFFSRSSSLQLIGFYDSDWPTCPDP</sequence>
<dbReference type="Gene3D" id="3.10.10.10">
    <property type="entry name" value="HIV Type 1 Reverse Transcriptase, subunit A, domain 1"/>
    <property type="match status" value="1"/>
</dbReference>
<gene>
    <name evidence="2" type="primary">LOC109009946</name>
</gene>
<dbReference type="OrthoDB" id="1688190at2759"/>
<dbReference type="AlphaFoldDB" id="A0A2I4GQJ2"/>
<dbReference type="Gene3D" id="3.30.70.270">
    <property type="match status" value="1"/>
</dbReference>
<protein>
    <submittedName>
        <fullName evidence="2">Uncharacterized mitochondrial protein AtMg00810-like</fullName>
    </submittedName>
</protein>
<dbReference type="InterPro" id="IPR043502">
    <property type="entry name" value="DNA/RNA_pol_sf"/>
</dbReference>
<evidence type="ECO:0000313" key="1">
    <source>
        <dbReference type="Proteomes" id="UP000235220"/>
    </source>
</evidence>
<organism evidence="1 2">
    <name type="scientific">Juglans regia</name>
    <name type="common">English walnut</name>
    <dbReference type="NCBI Taxonomy" id="51240"/>
    <lineage>
        <taxon>Eukaryota</taxon>
        <taxon>Viridiplantae</taxon>
        <taxon>Streptophyta</taxon>
        <taxon>Embryophyta</taxon>
        <taxon>Tracheophyta</taxon>
        <taxon>Spermatophyta</taxon>
        <taxon>Magnoliopsida</taxon>
        <taxon>eudicotyledons</taxon>
        <taxon>Gunneridae</taxon>
        <taxon>Pentapetalae</taxon>
        <taxon>rosids</taxon>
        <taxon>fabids</taxon>
        <taxon>Fagales</taxon>
        <taxon>Juglandaceae</taxon>
        <taxon>Juglans</taxon>
    </lineage>
</organism>
<dbReference type="GeneID" id="109009946"/>
<accession>A0A2I4GQJ2</accession>
<name>A0A2I4GQJ2_JUGRE</name>